<evidence type="ECO:0000313" key="5">
    <source>
        <dbReference type="Proteomes" id="UP000278162"/>
    </source>
</evidence>
<dbReference type="Proteomes" id="UP000278162">
    <property type="component" value="Unassembled WGS sequence"/>
</dbReference>
<dbReference type="InterPro" id="IPR029510">
    <property type="entry name" value="Ald_DH_CS_GLU"/>
</dbReference>
<comment type="caution">
    <text evidence="4">The sequence shown here is derived from an EMBL/GenBank/DDBJ whole genome shotgun (WGS) entry which is preliminary data.</text>
</comment>
<organism evidence="4 5">
    <name type="scientific">Pseudomonas putida</name>
    <name type="common">Arthrobacter siderocapsulatus</name>
    <dbReference type="NCBI Taxonomy" id="303"/>
    <lineage>
        <taxon>Bacteria</taxon>
        <taxon>Pseudomonadati</taxon>
        <taxon>Pseudomonadota</taxon>
        <taxon>Gammaproteobacteria</taxon>
        <taxon>Pseudomonadales</taxon>
        <taxon>Pseudomonadaceae</taxon>
        <taxon>Pseudomonas</taxon>
    </lineage>
</organism>
<dbReference type="InterPro" id="IPR016161">
    <property type="entry name" value="Ald_DH/histidinol_DH"/>
</dbReference>
<dbReference type="AlphaFoldDB" id="A0A059V0Q5"/>
<reference evidence="4 5" key="1">
    <citation type="submission" date="2018-10" db="EMBL/GenBank/DDBJ databases">
        <title>An outbreak of IMP-63 producing strain in France.</title>
        <authorList>
            <person name="Bour M."/>
            <person name="Liapis E."/>
            <person name="Plesiat P."/>
        </authorList>
    </citation>
    <scope>NUCLEOTIDE SEQUENCE [LARGE SCALE GENOMIC DNA]</scope>
    <source>
        <strain evidence="4 5">12917</strain>
    </source>
</reference>
<name>A0A059V0Q5_PSEPU</name>
<evidence type="ECO:0000256" key="1">
    <source>
        <dbReference type="ARBA" id="ARBA00009986"/>
    </source>
</evidence>
<dbReference type="Gene3D" id="3.40.309.10">
    <property type="entry name" value="Aldehyde Dehydrogenase, Chain A, domain 2"/>
    <property type="match status" value="1"/>
</dbReference>
<dbReference type="FunFam" id="3.40.605.10:FF:000007">
    <property type="entry name" value="NAD/NADP-dependent betaine aldehyde dehydrogenase"/>
    <property type="match status" value="1"/>
</dbReference>
<dbReference type="Pfam" id="PF00171">
    <property type="entry name" value="Aldedh"/>
    <property type="match status" value="1"/>
</dbReference>
<dbReference type="OrthoDB" id="9812625at2"/>
<evidence type="ECO:0000256" key="2">
    <source>
        <dbReference type="ARBA" id="ARBA00023002"/>
    </source>
</evidence>
<dbReference type="InterPro" id="IPR016163">
    <property type="entry name" value="Ald_DH_C"/>
</dbReference>
<dbReference type="InterPro" id="IPR015590">
    <property type="entry name" value="Aldehyde_DH_dom"/>
</dbReference>
<dbReference type="FunFam" id="3.40.309.10:FF:000012">
    <property type="entry name" value="Betaine aldehyde dehydrogenase"/>
    <property type="match status" value="1"/>
</dbReference>
<dbReference type="PROSITE" id="PS00687">
    <property type="entry name" value="ALDEHYDE_DEHYDR_GLU"/>
    <property type="match status" value="1"/>
</dbReference>
<gene>
    <name evidence="4" type="ORF">EFK07_01415</name>
</gene>
<dbReference type="InterPro" id="IPR016162">
    <property type="entry name" value="Ald_DH_N"/>
</dbReference>
<accession>A0A059V0Q5</accession>
<dbReference type="GO" id="GO:0016620">
    <property type="term" value="F:oxidoreductase activity, acting on the aldehyde or oxo group of donors, NAD or NADP as acceptor"/>
    <property type="evidence" value="ECO:0007669"/>
    <property type="project" value="InterPro"/>
</dbReference>
<evidence type="ECO:0000256" key="3">
    <source>
        <dbReference type="RuleBase" id="RU003345"/>
    </source>
</evidence>
<sequence length="500" mass="53105">MNLPLDPLKHLSVNARAFLKQPMKLMIDNQFVDACEGKVFPTYDPATSQLIANVSEAGIADVEVAVASANRALVGPWAKMLPNEREAIIRRLADLIEKHADDLAQIESLDSGKPAAQIRAVDIELSIGALRYNAGWPTKLHGQTIPVSAPEMHVYTRREPLGVIAAIVPWNFPLCQACFKLAPALAAGCTVVLKPAEQTPLSALFLANLAIEAGLPPGVLNVLPGFGKVAGQALVEHPGVAKIAFTGSEAVGKHIVRTAASDLKHVSMELGGKNPNVIFADADLDKAAASAAMAIFFYSGQVCAAGSRLMVERKVYERVLEIVMAETAKLKVGHGLSPDTFLGPLISADQFSRVSGFVERAKAQGIECVMGGNKAGGALSDGHFLEPTILLNASDNQEVVADEIFGPVLVVQTFDSIDELTTRANNTGFGLSAGVWTRDVGKAHKVAAALQAGTVWINTYGNFDCAAPWGGYKQSGYGRDNGAEGIEKFLQTKTVWTNCN</sequence>
<protein>
    <submittedName>
        <fullName evidence="4">Aldehyde dehydrogenase family protein</fullName>
    </submittedName>
</protein>
<dbReference type="RefSeq" id="WP_013972327.1">
    <property type="nucleotide sequence ID" value="NZ_CP007620.1"/>
</dbReference>
<dbReference type="PANTHER" id="PTHR11699">
    <property type="entry name" value="ALDEHYDE DEHYDROGENASE-RELATED"/>
    <property type="match status" value="1"/>
</dbReference>
<dbReference type="FunFam" id="3.40.605.10:FF:000026">
    <property type="entry name" value="Aldehyde dehydrogenase, putative"/>
    <property type="match status" value="1"/>
</dbReference>
<dbReference type="InterPro" id="IPR016160">
    <property type="entry name" value="Ald_DH_CS_CYS"/>
</dbReference>
<dbReference type="Gene3D" id="3.40.605.10">
    <property type="entry name" value="Aldehyde Dehydrogenase, Chain A, domain 1"/>
    <property type="match status" value="1"/>
</dbReference>
<dbReference type="KEGG" id="ppud:DW66_2643"/>
<dbReference type="EMBL" id="RJAI01000002">
    <property type="protein sequence ID" value="RNF94014.1"/>
    <property type="molecule type" value="Genomic_DNA"/>
</dbReference>
<comment type="similarity">
    <text evidence="1 3">Belongs to the aldehyde dehydrogenase family.</text>
</comment>
<dbReference type="PROSITE" id="PS00070">
    <property type="entry name" value="ALDEHYDE_DEHYDR_CYS"/>
    <property type="match status" value="1"/>
</dbReference>
<evidence type="ECO:0000313" key="4">
    <source>
        <dbReference type="EMBL" id="RNF94014.1"/>
    </source>
</evidence>
<proteinExistence type="inferred from homology"/>
<dbReference type="SUPFAM" id="SSF53720">
    <property type="entry name" value="ALDH-like"/>
    <property type="match status" value="1"/>
</dbReference>
<keyword evidence="2 3" id="KW-0560">Oxidoreductase</keyword>